<accession>H1HPU1</accession>
<feature type="signal peptide" evidence="1">
    <location>
        <begin position="1"/>
        <end position="20"/>
    </location>
</feature>
<dbReference type="Gene3D" id="3.40.250.10">
    <property type="entry name" value="Rhodanese-like domain"/>
    <property type="match status" value="1"/>
</dbReference>
<dbReference type="EMBL" id="AGEK01000037">
    <property type="protein sequence ID" value="EHO67165.1"/>
    <property type="molecule type" value="Genomic_DNA"/>
</dbReference>
<comment type="caution">
    <text evidence="3">The sequence shown here is derived from an EMBL/GenBank/DDBJ whole genome shotgun (WGS) entry which is preliminary data.</text>
</comment>
<dbReference type="SMART" id="SM00450">
    <property type="entry name" value="RHOD"/>
    <property type="match status" value="1"/>
</dbReference>
<dbReference type="Proteomes" id="UP000003167">
    <property type="component" value="Unassembled WGS sequence"/>
</dbReference>
<dbReference type="RefSeq" id="WP_008566260.1">
    <property type="nucleotide sequence ID" value="NZ_JH594509.1"/>
</dbReference>
<dbReference type="SUPFAM" id="SSF52821">
    <property type="entry name" value="Rhodanese/Cell cycle control phosphatase"/>
    <property type="match status" value="1"/>
</dbReference>
<evidence type="ECO:0000313" key="3">
    <source>
        <dbReference type="EMBL" id="EHO67165.1"/>
    </source>
</evidence>
<dbReference type="PROSITE" id="PS51257">
    <property type="entry name" value="PROKAR_LIPOPROTEIN"/>
    <property type="match status" value="1"/>
</dbReference>
<evidence type="ECO:0000256" key="1">
    <source>
        <dbReference type="SAM" id="SignalP"/>
    </source>
</evidence>
<protein>
    <recommendedName>
        <fullName evidence="2">Rhodanese domain-containing protein</fullName>
    </recommendedName>
</protein>
<keyword evidence="1" id="KW-0732">Signal</keyword>
<dbReference type="HOGENOM" id="CLU_089574_1_6_10"/>
<dbReference type="InterPro" id="IPR001763">
    <property type="entry name" value="Rhodanese-like_dom"/>
</dbReference>
<proteinExistence type="predicted"/>
<dbReference type="InterPro" id="IPR036873">
    <property type="entry name" value="Rhodanese-like_dom_sf"/>
</dbReference>
<sequence length="122" mass="13331">MNKLKMIFSALFGATLAACARNENITTVDAAAFERAVTKDSVQLVDVRTAEEYADHHILYAVNIDVMQPDFKDKASAMLDASKPAYVYCRSGKRSLTAAGILAGMGFKVINLRGGIIEWDNK</sequence>
<organism evidence="3 4">
    <name type="scientific">Segatella maculosa OT 289</name>
    <dbReference type="NCBI Taxonomy" id="999422"/>
    <lineage>
        <taxon>Bacteria</taxon>
        <taxon>Pseudomonadati</taxon>
        <taxon>Bacteroidota</taxon>
        <taxon>Bacteroidia</taxon>
        <taxon>Bacteroidales</taxon>
        <taxon>Prevotellaceae</taxon>
        <taxon>Segatella</taxon>
    </lineage>
</organism>
<dbReference type="AlphaFoldDB" id="H1HPU1"/>
<feature type="domain" description="Rhodanese" evidence="2">
    <location>
        <begin position="38"/>
        <end position="121"/>
    </location>
</feature>
<dbReference type="Pfam" id="PF00581">
    <property type="entry name" value="Rhodanese"/>
    <property type="match status" value="1"/>
</dbReference>
<dbReference type="InterPro" id="IPR050229">
    <property type="entry name" value="GlpE_sulfurtransferase"/>
</dbReference>
<dbReference type="PATRIC" id="fig|999422.3.peg.2294"/>
<dbReference type="CDD" id="cd00158">
    <property type="entry name" value="RHOD"/>
    <property type="match status" value="1"/>
</dbReference>
<dbReference type="STRING" id="999422.HMPREF9944_02266"/>
<evidence type="ECO:0000259" key="2">
    <source>
        <dbReference type="PROSITE" id="PS50206"/>
    </source>
</evidence>
<keyword evidence="4" id="KW-1185">Reference proteome</keyword>
<reference evidence="3 4" key="1">
    <citation type="submission" date="2011-12" db="EMBL/GenBank/DDBJ databases">
        <title>The Genome Sequence of Prevotella maculosa OT 289.</title>
        <authorList>
            <consortium name="The Broad Institute Genome Sequencing Platform"/>
            <person name="Earl A."/>
            <person name="Ward D."/>
            <person name="Feldgarden M."/>
            <person name="Gevers D."/>
            <person name="Izard J."/>
            <person name="Blanton J.M."/>
            <person name="Mathney J."/>
            <person name="Tanner A.C."/>
            <person name="Dewhirst F.E."/>
            <person name="Young S.K."/>
            <person name="Zeng Q."/>
            <person name="Gargeya S."/>
            <person name="Fitzgerald M."/>
            <person name="Haas B."/>
            <person name="Abouelleil A."/>
            <person name="Alvarado L."/>
            <person name="Arachchi H.M."/>
            <person name="Berlin A."/>
            <person name="Chapman S.B."/>
            <person name="Gearin G."/>
            <person name="Goldberg J."/>
            <person name="Griggs A."/>
            <person name="Gujja S."/>
            <person name="Hansen M."/>
            <person name="Heiman D."/>
            <person name="Howarth C."/>
            <person name="Larimer J."/>
            <person name="Lui A."/>
            <person name="MacDonald P.J.P."/>
            <person name="McCowen C."/>
            <person name="Montmayeur A."/>
            <person name="Murphy C."/>
            <person name="Neiman D."/>
            <person name="Pearson M."/>
            <person name="Priest M."/>
            <person name="Roberts A."/>
            <person name="Saif S."/>
            <person name="Shea T."/>
            <person name="Sisk P."/>
            <person name="Stolte C."/>
            <person name="Sykes S."/>
            <person name="Wortman J."/>
            <person name="Nusbaum C."/>
            <person name="Birren B."/>
        </authorList>
    </citation>
    <scope>NUCLEOTIDE SEQUENCE [LARGE SCALE GENOMIC DNA]</scope>
    <source>
        <strain evidence="3 4">OT 289</strain>
    </source>
</reference>
<feature type="chain" id="PRO_5003550238" description="Rhodanese domain-containing protein" evidence="1">
    <location>
        <begin position="21"/>
        <end position="122"/>
    </location>
</feature>
<dbReference type="PANTHER" id="PTHR43031">
    <property type="entry name" value="FAD-DEPENDENT OXIDOREDUCTASE"/>
    <property type="match status" value="1"/>
</dbReference>
<name>H1HPU1_9BACT</name>
<dbReference type="PROSITE" id="PS50206">
    <property type="entry name" value="RHODANESE_3"/>
    <property type="match status" value="1"/>
</dbReference>
<dbReference type="PANTHER" id="PTHR43031:SF1">
    <property type="entry name" value="PYRIDINE NUCLEOTIDE-DISULPHIDE OXIDOREDUCTASE"/>
    <property type="match status" value="1"/>
</dbReference>
<dbReference type="OrthoDB" id="1450994at2"/>
<evidence type="ECO:0000313" key="4">
    <source>
        <dbReference type="Proteomes" id="UP000003167"/>
    </source>
</evidence>
<gene>
    <name evidence="3" type="ORF">HMPREF9944_02266</name>
</gene>